<feature type="domain" description="Glyoxalase-like" evidence="1">
    <location>
        <begin position="146"/>
        <end position="247"/>
    </location>
</feature>
<gene>
    <name evidence="2" type="ORF">G3I71_38655</name>
</gene>
<name>A0A6B3C4E2_9ACTN</name>
<comment type="caution">
    <text evidence="2">The sequence shown here is derived from an EMBL/GenBank/DDBJ whole genome shotgun (WGS) entry which is preliminary data.</text>
</comment>
<dbReference type="SUPFAM" id="SSF54593">
    <property type="entry name" value="Glyoxalase/Bleomycin resistance protein/Dihydroxybiphenyl dioxygenase"/>
    <property type="match status" value="2"/>
</dbReference>
<dbReference type="RefSeq" id="WP_164322483.1">
    <property type="nucleotide sequence ID" value="NZ_JAAGLU010000045.1"/>
</dbReference>
<dbReference type="Pfam" id="PF18029">
    <property type="entry name" value="Glyoxalase_6"/>
    <property type="match status" value="2"/>
</dbReference>
<evidence type="ECO:0000313" key="2">
    <source>
        <dbReference type="EMBL" id="NEC91593.1"/>
    </source>
</evidence>
<dbReference type="PANTHER" id="PTHR35908">
    <property type="entry name" value="HYPOTHETICAL FUSION PROTEIN"/>
    <property type="match status" value="1"/>
</dbReference>
<evidence type="ECO:0000259" key="1">
    <source>
        <dbReference type="Pfam" id="PF18029"/>
    </source>
</evidence>
<sequence length="266" mass="27776">MSTANNTGTGTDTESGIRWTYAFVDRPVGRLGAAQAFWTAVTDARASETRGEQGEFMTLLPGSGDACVKVQGVASGDGGAHLDFAVEDVDAFVGSASALGATVVGAHADWSVLRSPAGQLFCAVPWHGEAVRPAVAHGSRLDQVSIDIPPTAYDTEVAFWERLTAWDSLTGSLPEFHVLRPPAGLPVRVLLQRLGTDRPAASAHLDLACADIGATSARHEELGATVVARHAHWTVMRDPAGGTYCLTGRDPETGGLPRATPADNPA</sequence>
<proteinExistence type="predicted"/>
<dbReference type="AlphaFoldDB" id="A0A6B3C4E2"/>
<dbReference type="InterPro" id="IPR029068">
    <property type="entry name" value="Glyas_Bleomycin-R_OHBP_Dase"/>
</dbReference>
<feature type="domain" description="Glyoxalase-like" evidence="1">
    <location>
        <begin position="30"/>
        <end position="123"/>
    </location>
</feature>
<dbReference type="InterPro" id="IPR041581">
    <property type="entry name" value="Glyoxalase_6"/>
</dbReference>
<dbReference type="Gene3D" id="3.10.180.10">
    <property type="entry name" value="2,3-Dihydroxybiphenyl 1,2-Dioxygenase, domain 1"/>
    <property type="match status" value="2"/>
</dbReference>
<accession>A0A6B3C4E2</accession>
<reference evidence="2" key="1">
    <citation type="submission" date="2020-01" db="EMBL/GenBank/DDBJ databases">
        <title>Insect and environment-associated Actinomycetes.</title>
        <authorList>
            <person name="Currrie C."/>
            <person name="Chevrette M."/>
            <person name="Carlson C."/>
            <person name="Stubbendieck R."/>
            <person name="Wendt-Pienkowski E."/>
        </authorList>
    </citation>
    <scope>NUCLEOTIDE SEQUENCE</scope>
    <source>
        <strain evidence="2">SID12501</strain>
    </source>
</reference>
<dbReference type="PANTHER" id="PTHR35908:SF1">
    <property type="entry name" value="CONSERVED PROTEIN"/>
    <property type="match status" value="1"/>
</dbReference>
<organism evidence="2">
    <name type="scientific">Streptomyces sp. SID12501</name>
    <dbReference type="NCBI Taxonomy" id="2706042"/>
    <lineage>
        <taxon>Bacteria</taxon>
        <taxon>Bacillati</taxon>
        <taxon>Actinomycetota</taxon>
        <taxon>Actinomycetes</taxon>
        <taxon>Kitasatosporales</taxon>
        <taxon>Streptomycetaceae</taxon>
        <taxon>Streptomyces</taxon>
    </lineage>
</organism>
<dbReference type="EMBL" id="JAAGLU010000045">
    <property type="protein sequence ID" value="NEC91593.1"/>
    <property type="molecule type" value="Genomic_DNA"/>
</dbReference>
<protein>
    <submittedName>
        <fullName evidence="2">VOC family protein</fullName>
    </submittedName>
</protein>